<accession>A0ABD0KQJ8</accession>
<dbReference type="Proteomes" id="UP001519460">
    <property type="component" value="Unassembled WGS sequence"/>
</dbReference>
<comment type="caution">
    <text evidence="6">The sequence shown here is derived from an EMBL/GenBank/DDBJ whole genome shotgun (WGS) entry which is preliminary data.</text>
</comment>
<keyword evidence="4" id="KW-0339">Growth factor</keyword>
<organism evidence="6 7">
    <name type="scientific">Batillaria attramentaria</name>
    <dbReference type="NCBI Taxonomy" id="370345"/>
    <lineage>
        <taxon>Eukaryota</taxon>
        <taxon>Metazoa</taxon>
        <taxon>Spiralia</taxon>
        <taxon>Lophotrochozoa</taxon>
        <taxon>Mollusca</taxon>
        <taxon>Gastropoda</taxon>
        <taxon>Caenogastropoda</taxon>
        <taxon>Sorbeoconcha</taxon>
        <taxon>Cerithioidea</taxon>
        <taxon>Batillariidae</taxon>
        <taxon>Batillaria</taxon>
    </lineage>
</organism>
<dbReference type="PANTHER" id="PTHR11848">
    <property type="entry name" value="TGF-BETA FAMILY"/>
    <property type="match status" value="1"/>
</dbReference>
<dbReference type="SUPFAM" id="SSF57501">
    <property type="entry name" value="Cystine-knot cytokines"/>
    <property type="match status" value="1"/>
</dbReference>
<evidence type="ECO:0000256" key="3">
    <source>
        <dbReference type="ARBA" id="ARBA00022525"/>
    </source>
</evidence>
<comment type="subcellular location">
    <subcellularLocation>
        <location evidence="1">Secreted</location>
    </subcellularLocation>
</comment>
<dbReference type="InterPro" id="IPR015615">
    <property type="entry name" value="TGF-beta-rel"/>
</dbReference>
<keyword evidence="7" id="KW-1185">Reference proteome</keyword>
<dbReference type="SMART" id="SM00204">
    <property type="entry name" value="TGFB"/>
    <property type="match status" value="1"/>
</dbReference>
<proteinExistence type="inferred from homology"/>
<dbReference type="PANTHER" id="PTHR11848:SF270">
    <property type="entry name" value="BONE MORPHOGENETIC PROTEIN 3-LIKE"/>
    <property type="match status" value="1"/>
</dbReference>
<name>A0ABD0KQJ8_9CAEN</name>
<protein>
    <recommendedName>
        <fullName evidence="5">TGF-beta family profile domain-containing protein</fullName>
    </recommendedName>
</protein>
<sequence length="133" mass="14265">LRVTDGIANARGDSLPAAVDQETRGQRNKGMTSQALIPMTGRTFNPGNVSDCGRIPLAFSVNDNGGFQYGRLRPSNHATIQSIVNAIGLYSNVPAPCCVPDAMTSVTLLYFDENRNVVLKNYPGMSVQSCACR</sequence>
<evidence type="ECO:0000256" key="1">
    <source>
        <dbReference type="ARBA" id="ARBA00004613"/>
    </source>
</evidence>
<evidence type="ECO:0000313" key="7">
    <source>
        <dbReference type="Proteomes" id="UP001519460"/>
    </source>
</evidence>
<evidence type="ECO:0000313" key="6">
    <source>
        <dbReference type="EMBL" id="KAK7489147.1"/>
    </source>
</evidence>
<dbReference type="Pfam" id="PF00019">
    <property type="entry name" value="TGF_beta"/>
    <property type="match status" value="1"/>
</dbReference>
<evidence type="ECO:0000256" key="4">
    <source>
        <dbReference type="RuleBase" id="RU000354"/>
    </source>
</evidence>
<comment type="similarity">
    <text evidence="2 4">Belongs to the TGF-beta family.</text>
</comment>
<evidence type="ECO:0000259" key="5">
    <source>
        <dbReference type="PROSITE" id="PS51362"/>
    </source>
</evidence>
<dbReference type="GO" id="GO:0005576">
    <property type="term" value="C:extracellular region"/>
    <property type="evidence" value="ECO:0007669"/>
    <property type="project" value="UniProtKB-SubCell"/>
</dbReference>
<dbReference type="InterPro" id="IPR001839">
    <property type="entry name" value="TGF-b_C"/>
</dbReference>
<reference evidence="6 7" key="1">
    <citation type="journal article" date="2023" name="Sci. Data">
        <title>Genome assembly of the Korean intertidal mud-creeper Batillaria attramentaria.</title>
        <authorList>
            <person name="Patra A.K."/>
            <person name="Ho P.T."/>
            <person name="Jun S."/>
            <person name="Lee S.J."/>
            <person name="Kim Y."/>
            <person name="Won Y.J."/>
        </authorList>
    </citation>
    <scope>NUCLEOTIDE SEQUENCE [LARGE SCALE GENOMIC DNA]</scope>
    <source>
        <tissue evidence="6">Foot muscle</tissue>
    </source>
</reference>
<feature type="domain" description="TGF-beta family profile" evidence="5">
    <location>
        <begin position="53"/>
        <end position="133"/>
    </location>
</feature>
<dbReference type="EMBL" id="JACVVK020000142">
    <property type="protein sequence ID" value="KAK7489147.1"/>
    <property type="molecule type" value="Genomic_DNA"/>
</dbReference>
<dbReference type="Gene3D" id="2.10.90.10">
    <property type="entry name" value="Cystine-knot cytokines"/>
    <property type="match status" value="1"/>
</dbReference>
<gene>
    <name evidence="6" type="ORF">BaRGS_00019661</name>
</gene>
<feature type="non-terminal residue" evidence="6">
    <location>
        <position position="1"/>
    </location>
</feature>
<dbReference type="GO" id="GO:0008083">
    <property type="term" value="F:growth factor activity"/>
    <property type="evidence" value="ECO:0007669"/>
    <property type="project" value="UniProtKB-KW"/>
</dbReference>
<evidence type="ECO:0000256" key="2">
    <source>
        <dbReference type="ARBA" id="ARBA00006656"/>
    </source>
</evidence>
<dbReference type="InterPro" id="IPR029034">
    <property type="entry name" value="Cystine-knot_cytokine"/>
</dbReference>
<keyword evidence="3" id="KW-0964">Secreted</keyword>
<dbReference type="PROSITE" id="PS51362">
    <property type="entry name" value="TGF_BETA_2"/>
    <property type="match status" value="1"/>
</dbReference>
<dbReference type="AlphaFoldDB" id="A0ABD0KQJ8"/>